<evidence type="ECO:0000313" key="3">
    <source>
        <dbReference type="EMBL" id="TNN79940.1"/>
    </source>
</evidence>
<dbReference type="AlphaFoldDB" id="A0A4Z2IPJ6"/>
<reference evidence="3 4" key="1">
    <citation type="submission" date="2019-03" db="EMBL/GenBank/DDBJ databases">
        <title>First draft genome of Liparis tanakae, snailfish: a comprehensive survey of snailfish specific genes.</title>
        <authorList>
            <person name="Kim W."/>
            <person name="Song I."/>
            <person name="Jeong J.-H."/>
            <person name="Kim D."/>
            <person name="Kim S."/>
            <person name="Ryu S."/>
            <person name="Song J.Y."/>
            <person name="Lee S.K."/>
        </authorList>
    </citation>
    <scope>NUCLEOTIDE SEQUENCE [LARGE SCALE GENOMIC DNA]</scope>
    <source>
        <tissue evidence="3">Muscle</tissue>
    </source>
</reference>
<sequence>MERKGKVRRDNEELKRYEKEKELRRSEDVLVLCVKHRRYAITPHFTSGEDFLSPNHQMSRKERKKELCSRFYNCKYNAPDHYYLIGLSSNKVSEGMSRPSGFTAEALEDRTESGKARRHQDNKHWQQRANEPVGTCPGLVSLRFPKVLLPEAVVYQDASLLSLTSGCSLSVVALFWTICNLVNEVIIKGFDSQGHPAGGLPAPTHDARQAHPFTLHRPCALPLIRPRPPDPLEKRDGVVLGRFVISRTASLIYFTFGGCFAADPREWLNEGTRATVAQWSSFNQRMGALLLSPPAVVLLTLSHRNRQKERQRLGGGVNVRAREYTEACTVFNCVSPEHISVQTERDGETVTGPPEHVETDDEKSSLNSVPDLHRDDAVATTVSTGLQHQSALYVSGLVSSWSCRPHLPDSDQEEGQAELEAAQEEARSVSTELFNVKNSNKEALVQLEAVKRENKNLQCKAHQARSSHGFLDTCDHEESEILCVHIQLNTEVKREADRKLAERDEEVEQIRRTRQRRIDSMLSILNSVVRSRNNAVWIKKTTGREKRMARKYNSAEPIDRLLRPRNKLGVGDVYRQTVIIDKLLPVAGECKSPQTLGNNVRMDERSSQNHSSRRMLSVSKHDSVPVYLTPESNGETLTARQAGTERLMVLKSHMHGEREKNLEGFEDLIEEGGIKDKGNGRIEGGGRRGREEG</sequence>
<dbReference type="Gene3D" id="1.20.5.370">
    <property type="match status" value="1"/>
</dbReference>
<dbReference type="InterPro" id="IPR014751">
    <property type="entry name" value="XRCC4-like_C"/>
</dbReference>
<dbReference type="Proteomes" id="UP000314294">
    <property type="component" value="Unassembled WGS sequence"/>
</dbReference>
<name>A0A4Z2IPJ6_9TELE</name>
<feature type="compositionally biased region" description="Basic and acidic residues" evidence="2">
    <location>
        <begin position="672"/>
        <end position="693"/>
    </location>
</feature>
<organism evidence="3 4">
    <name type="scientific">Liparis tanakae</name>
    <name type="common">Tanaka's snailfish</name>
    <dbReference type="NCBI Taxonomy" id="230148"/>
    <lineage>
        <taxon>Eukaryota</taxon>
        <taxon>Metazoa</taxon>
        <taxon>Chordata</taxon>
        <taxon>Craniata</taxon>
        <taxon>Vertebrata</taxon>
        <taxon>Euteleostomi</taxon>
        <taxon>Actinopterygii</taxon>
        <taxon>Neopterygii</taxon>
        <taxon>Teleostei</taxon>
        <taxon>Neoteleostei</taxon>
        <taxon>Acanthomorphata</taxon>
        <taxon>Eupercaria</taxon>
        <taxon>Perciformes</taxon>
        <taxon>Cottioidei</taxon>
        <taxon>Cottales</taxon>
        <taxon>Liparidae</taxon>
        <taxon>Liparis</taxon>
    </lineage>
</organism>
<keyword evidence="4" id="KW-1185">Reference proteome</keyword>
<feature type="coiled-coil region" evidence="1">
    <location>
        <begin position="412"/>
        <end position="467"/>
    </location>
</feature>
<evidence type="ECO:0000313" key="4">
    <source>
        <dbReference type="Proteomes" id="UP000314294"/>
    </source>
</evidence>
<gene>
    <name evidence="3" type="primary">MYSS_3</name>
    <name evidence="3" type="ORF">EYF80_009757</name>
</gene>
<protein>
    <submittedName>
        <fullName evidence="3">Myosin heavy chain, fast skeletal muscle</fullName>
    </submittedName>
</protein>
<feature type="region of interest" description="Disordered" evidence="2">
    <location>
        <begin position="661"/>
        <end position="693"/>
    </location>
</feature>
<keyword evidence="1" id="KW-0175">Coiled coil</keyword>
<feature type="region of interest" description="Disordered" evidence="2">
    <location>
        <begin position="342"/>
        <end position="369"/>
    </location>
</feature>
<feature type="region of interest" description="Disordered" evidence="2">
    <location>
        <begin position="110"/>
        <end position="130"/>
    </location>
</feature>
<accession>A0A4Z2IPJ6</accession>
<feature type="region of interest" description="Disordered" evidence="2">
    <location>
        <begin position="595"/>
        <end position="619"/>
    </location>
</feature>
<proteinExistence type="predicted"/>
<comment type="caution">
    <text evidence="3">The sequence shown here is derived from an EMBL/GenBank/DDBJ whole genome shotgun (WGS) entry which is preliminary data.</text>
</comment>
<dbReference type="EMBL" id="SRLO01000059">
    <property type="protein sequence ID" value="TNN79940.1"/>
    <property type="molecule type" value="Genomic_DNA"/>
</dbReference>
<evidence type="ECO:0000256" key="1">
    <source>
        <dbReference type="SAM" id="Coils"/>
    </source>
</evidence>
<evidence type="ECO:0000256" key="2">
    <source>
        <dbReference type="SAM" id="MobiDB-lite"/>
    </source>
</evidence>